<feature type="transmembrane region" description="Helical" evidence="1">
    <location>
        <begin position="170"/>
        <end position="187"/>
    </location>
</feature>
<feature type="transmembrane region" description="Helical" evidence="1">
    <location>
        <begin position="141"/>
        <end position="163"/>
    </location>
</feature>
<gene>
    <name evidence="3" type="ORF">US31_C0004G0055</name>
</gene>
<accession>A0A0G0FHG8</accession>
<feature type="transmembrane region" description="Helical" evidence="1">
    <location>
        <begin position="532"/>
        <end position="550"/>
    </location>
</feature>
<feature type="transmembrane region" description="Helical" evidence="1">
    <location>
        <begin position="315"/>
        <end position="334"/>
    </location>
</feature>
<dbReference type="AlphaFoldDB" id="A0A0G0FHG8"/>
<dbReference type="InterPro" id="IPR018776">
    <property type="entry name" value="Membrane_prot_PTPS-rel_domain"/>
</dbReference>
<keyword evidence="1" id="KW-0472">Membrane</keyword>
<feature type="transmembrane region" description="Helical" evidence="1">
    <location>
        <begin position="290"/>
        <end position="308"/>
    </location>
</feature>
<feature type="transmembrane region" description="Helical" evidence="1">
    <location>
        <begin position="216"/>
        <end position="238"/>
    </location>
</feature>
<dbReference type="Proteomes" id="UP000034508">
    <property type="component" value="Unassembled WGS sequence"/>
</dbReference>
<feature type="transmembrane region" description="Helical" evidence="1">
    <location>
        <begin position="384"/>
        <end position="401"/>
    </location>
</feature>
<evidence type="ECO:0000256" key="1">
    <source>
        <dbReference type="SAM" id="Phobius"/>
    </source>
</evidence>
<feature type="domain" description="Membrane protein 6-pyruvoyl-tetrahydropterin synthase-related" evidence="2">
    <location>
        <begin position="71"/>
        <end position="236"/>
    </location>
</feature>
<keyword evidence="1" id="KW-0812">Transmembrane</keyword>
<proteinExistence type="predicted"/>
<evidence type="ECO:0000259" key="2">
    <source>
        <dbReference type="Pfam" id="PF10131"/>
    </source>
</evidence>
<evidence type="ECO:0000313" key="4">
    <source>
        <dbReference type="Proteomes" id="UP000034508"/>
    </source>
</evidence>
<name>A0A0G0FHG8_9BACT</name>
<feature type="transmembrane region" description="Helical" evidence="1">
    <location>
        <begin position="12"/>
        <end position="31"/>
    </location>
</feature>
<sequence>MKNLIIKNWPLILIIFLSFLITWPLLLPGYFPHHDDLQVMRIFEMRKCFLDLQIPCRWVPDMGFGNGFPLFNYYGPFPYYIGAFLTIFLGFVWAAKALFFIPLLLGGVSMYLLGKELFGKIPGMTAGVLYLFAPYRAVDAYVRGAIAESFALALSPLVFYFFFKLVKERSLKFFWGASITLGLFLTIHNIMNLFFIPLLVLFVIFHLFIQKGKNFLPVTISMLLGVGLAAYFLLPAYFEESLVQTNTLTRFDLDFRVHFVTVGQLFFERAWGYGASVLGPKDLLSFQTGWPHWWLVPVAFILFIFTVLKKREKTLENAVLIALFLGVFVFSVFMTHNKSAFVWEGIGILRFAQFPWRFLSLTIFAASLLGGFVLCAFIGRIQKVLAILIIFLAVALNWNYFRPESFNYSVTDSNKLSGPEWETQQKASILDYLPETALEPREKAPPTPLIRSGQASVMNFIQRSNSFEFDATVDTISTIEVPVFDFPNWQVFINGVDISHSNKNFLGRISLNLGPGQYRVKGKFNDTGIRSLGNMITLASIFIGIFLVIYGKHKKFFK</sequence>
<protein>
    <recommendedName>
        <fullName evidence="2">Membrane protein 6-pyruvoyl-tetrahydropterin synthase-related domain-containing protein</fullName>
    </recommendedName>
</protein>
<organism evidence="3 4">
    <name type="scientific">Berkelbacteria bacterium GW2011_GWA1_36_9</name>
    <dbReference type="NCBI Taxonomy" id="1618331"/>
    <lineage>
        <taxon>Bacteria</taxon>
        <taxon>Candidatus Berkelbacteria</taxon>
    </lineage>
</organism>
<feature type="transmembrane region" description="Helical" evidence="1">
    <location>
        <begin position="79"/>
        <end position="105"/>
    </location>
</feature>
<evidence type="ECO:0000313" key="3">
    <source>
        <dbReference type="EMBL" id="KKQ18493.1"/>
    </source>
</evidence>
<dbReference type="Pfam" id="PF10131">
    <property type="entry name" value="PTPS_related"/>
    <property type="match status" value="1"/>
</dbReference>
<feature type="transmembrane region" description="Helical" evidence="1">
    <location>
        <begin position="193"/>
        <end position="209"/>
    </location>
</feature>
<dbReference type="EMBL" id="LBSM01000004">
    <property type="protein sequence ID" value="KKQ18493.1"/>
    <property type="molecule type" value="Genomic_DNA"/>
</dbReference>
<comment type="caution">
    <text evidence="3">The sequence shown here is derived from an EMBL/GenBank/DDBJ whole genome shotgun (WGS) entry which is preliminary data.</text>
</comment>
<reference evidence="3 4" key="1">
    <citation type="journal article" date="2015" name="Nature">
        <title>rRNA introns, odd ribosomes, and small enigmatic genomes across a large radiation of phyla.</title>
        <authorList>
            <person name="Brown C.T."/>
            <person name="Hug L.A."/>
            <person name="Thomas B.C."/>
            <person name="Sharon I."/>
            <person name="Castelle C.J."/>
            <person name="Singh A."/>
            <person name="Wilkins M.J."/>
            <person name="Williams K.H."/>
            <person name="Banfield J.F."/>
        </authorList>
    </citation>
    <scope>NUCLEOTIDE SEQUENCE [LARGE SCALE GENOMIC DNA]</scope>
</reference>
<feature type="transmembrane region" description="Helical" evidence="1">
    <location>
        <begin position="354"/>
        <end position="377"/>
    </location>
</feature>
<keyword evidence="1" id="KW-1133">Transmembrane helix</keyword>